<dbReference type="AlphaFoldDB" id="A0A0B8RFL4"/>
<evidence type="ECO:0000313" key="53">
    <source>
        <dbReference type="EMBL" id="RKA07559.1"/>
    </source>
</evidence>
<dbReference type="InterPro" id="IPR010065">
    <property type="entry name" value="AA_ABC_transptr_permease_3TM"/>
</dbReference>
<feature type="transmembrane region" description="Helical" evidence="10">
    <location>
        <begin position="329"/>
        <end position="349"/>
    </location>
</feature>
<evidence type="ECO:0000313" key="79">
    <source>
        <dbReference type="Proteomes" id="UP000481141"/>
    </source>
</evidence>
<organism evidence="16 65">
    <name type="scientific">Listeria monocytogenes</name>
    <dbReference type="NCBI Taxonomy" id="1639"/>
    <lineage>
        <taxon>Bacteria</taxon>
        <taxon>Bacillati</taxon>
        <taxon>Bacillota</taxon>
        <taxon>Bacilli</taxon>
        <taxon>Bacillales</taxon>
        <taxon>Listeriaceae</taxon>
        <taxon>Listeria</taxon>
    </lineage>
</organism>
<dbReference type="Proteomes" id="UP000460224">
    <property type="component" value="Unassembled WGS sequence"/>
</dbReference>
<dbReference type="Proteomes" id="UP000478682">
    <property type="component" value="Unassembled WGS sequence"/>
</dbReference>
<keyword evidence="9 10" id="KW-0472">Membrane</keyword>
<dbReference type="InterPro" id="IPR001638">
    <property type="entry name" value="Solute-binding_3/MltF_N"/>
</dbReference>
<evidence type="ECO:0000313" key="67">
    <source>
        <dbReference type="Proteomes" id="UP000389283"/>
    </source>
</evidence>
<evidence type="ECO:0000313" key="18">
    <source>
        <dbReference type="EMBL" id="EAD1185448.1"/>
    </source>
</evidence>
<evidence type="ECO:0000313" key="63">
    <source>
        <dbReference type="Proteomes" id="UP000364988"/>
    </source>
</evidence>
<evidence type="ECO:0000313" key="68">
    <source>
        <dbReference type="Proteomes" id="UP000398321"/>
    </source>
</evidence>
<evidence type="ECO:0000313" key="25">
    <source>
        <dbReference type="EMBL" id="EAG2244909.1"/>
    </source>
</evidence>
<evidence type="ECO:0000256" key="2">
    <source>
        <dbReference type="ARBA" id="ARBA00010072"/>
    </source>
</evidence>
<evidence type="ECO:0000313" key="19">
    <source>
        <dbReference type="EMBL" id="EAD3793145.1"/>
    </source>
</evidence>
<dbReference type="EMBL" id="AABAYG010000002">
    <property type="protein sequence ID" value="EAG2244909.1"/>
    <property type="molecule type" value="Genomic_DNA"/>
</dbReference>
<evidence type="ECO:0000313" key="35">
    <source>
        <dbReference type="EMBL" id="ECB9473596.1"/>
    </source>
</evidence>
<evidence type="ECO:0000313" key="38">
    <source>
        <dbReference type="EMBL" id="ECX6924874.1"/>
    </source>
</evidence>
<accession>A0A0B8RFL4</accession>
<evidence type="ECO:0000256" key="7">
    <source>
        <dbReference type="ARBA" id="ARBA00022989"/>
    </source>
</evidence>
<dbReference type="EMBL" id="AABAWE010000003">
    <property type="protein sequence ID" value="EAG2087252.1"/>
    <property type="molecule type" value="Genomic_DNA"/>
</dbReference>
<dbReference type="EMBL" id="AABBHO010000020">
    <property type="protein sequence ID" value="EAG2997233.1"/>
    <property type="molecule type" value="Genomic_DNA"/>
</dbReference>
<dbReference type="Pfam" id="PF00497">
    <property type="entry name" value="SBP_bac_3"/>
    <property type="match status" value="1"/>
</dbReference>
<evidence type="ECO:0000313" key="74">
    <source>
        <dbReference type="Proteomes" id="UP000460224"/>
    </source>
</evidence>
<dbReference type="EMBL" id="AAAKQF010000006">
    <property type="protein sequence ID" value="EAC9040593.1"/>
    <property type="molecule type" value="Genomic_DNA"/>
</dbReference>
<dbReference type="EMBL" id="AAAJWF010000002">
    <property type="protein sequence ID" value="EAC7479948.1"/>
    <property type="molecule type" value="Genomic_DNA"/>
</dbReference>
<evidence type="ECO:0000313" key="22">
    <source>
        <dbReference type="EMBL" id="EAE2353770.1"/>
    </source>
</evidence>
<dbReference type="Proteomes" id="UP000481141">
    <property type="component" value="Unassembled WGS sequence"/>
</dbReference>
<dbReference type="SUPFAM" id="SSF53850">
    <property type="entry name" value="Periplasmic binding protein-like II"/>
    <property type="match status" value="1"/>
</dbReference>
<evidence type="ECO:0000313" key="20">
    <source>
        <dbReference type="EMBL" id="EAD5774287.1"/>
    </source>
</evidence>
<comment type="similarity">
    <text evidence="2">Belongs to the binding-protein-dependent transport system permease family. HisMQ subfamily.</text>
</comment>
<dbReference type="RefSeq" id="WP_003727819.1">
    <property type="nucleotide sequence ID" value="NC_021824.1"/>
</dbReference>
<feature type="domain" description="ABC transmembrane type-1" evidence="12">
    <location>
        <begin position="287"/>
        <end position="475"/>
    </location>
</feature>
<evidence type="ECO:0000313" key="34">
    <source>
        <dbReference type="EMBL" id="EAK9318200.1"/>
    </source>
</evidence>
<reference evidence="53 54" key="2">
    <citation type="journal article" date="2018" name="BMC Genomics">
        <title>Genes significantly associated with lineage II food isolates of Listeria monocytogenes.</title>
        <authorList>
            <person name="Pirone-Davies C."/>
            <person name="Chen Y."/>
            <person name="Pightling A."/>
            <person name="Ryan G."/>
            <person name="Wang Y."/>
            <person name="Yao K."/>
            <person name="Hoffmann M."/>
            <person name="Allard M.W."/>
        </authorList>
    </citation>
    <scope>NUCLEOTIDE SEQUENCE [LARGE SCALE GENOMIC DNA]</scope>
    <source>
        <strain evidence="53 54">PNUSAL000550</strain>
    </source>
</reference>
<evidence type="ECO:0000313" key="57">
    <source>
        <dbReference type="Proteomes" id="UP000337746"/>
    </source>
</evidence>
<dbReference type="Proteomes" id="UP000467536">
    <property type="component" value="Unassembled WGS sequence"/>
</dbReference>
<reference evidence="89 90" key="3">
    <citation type="journal article" date="2018" name="Genome Biol.">
        <title>SKESA: strategic k-mer extension for scrupulous assemblies.</title>
        <authorList>
            <person name="Souvorov A."/>
            <person name="Agarwala R."/>
            <person name="Lipman D.J."/>
        </authorList>
    </citation>
    <scope>NUCLEOTIDE SEQUENCE [LARGE SCALE GENOMIC DNA]</scope>
    <source>
        <strain evidence="45">09CEB371LM</strain>
        <strain evidence="47 91">CFIAFB20100120</strain>
        <strain evidence="46 89">CFIAFB20130012</strain>
        <strain evidence="49">CFIAFB20170037</strain>
        <strain evidence="48 90">CFIAFB20170045</strain>
    </source>
</reference>
<evidence type="ECO:0000313" key="33">
    <source>
        <dbReference type="EMBL" id="EAK8898256.1"/>
    </source>
</evidence>
<dbReference type="EMBL" id="AABBAW010000004">
    <property type="protein sequence ID" value="EAG2515411.1"/>
    <property type="molecule type" value="Genomic_DNA"/>
</dbReference>
<evidence type="ECO:0000313" key="77">
    <source>
        <dbReference type="Proteomes" id="UP000478682"/>
    </source>
</evidence>
<comment type="caution">
    <text evidence="16">The sequence shown here is derived from an EMBL/GenBank/DDBJ whole genome shotgun (WGS) entry which is preliminary data.</text>
</comment>
<evidence type="ECO:0000313" key="56">
    <source>
        <dbReference type="Proteomes" id="UP000336166"/>
    </source>
</evidence>
<dbReference type="EMBL" id="AALEDS010000005">
    <property type="protein sequence ID" value="ECY6544247.1"/>
    <property type="molecule type" value="Genomic_DNA"/>
</dbReference>
<dbReference type="EMBL" id="JACAVN010000008">
    <property type="protein sequence ID" value="NYA02558.1"/>
    <property type="molecule type" value="Genomic_DNA"/>
</dbReference>
<evidence type="ECO:0000313" key="47">
    <source>
        <dbReference type="EMBL" id="HAB8557749.1"/>
    </source>
</evidence>
<dbReference type="EMBL" id="AAAMZD010000004">
    <property type="protein sequence ID" value="EAD3793145.1"/>
    <property type="molecule type" value="Genomic_DNA"/>
</dbReference>
<evidence type="ECO:0000313" key="16">
    <source>
        <dbReference type="EMBL" id="EAC7479948.1"/>
    </source>
</evidence>
<keyword evidence="7 10" id="KW-1133">Transmembrane helix</keyword>
<dbReference type="EMBL" id="AAIAJJ010000003">
    <property type="protein sequence ID" value="ECC1556726.1"/>
    <property type="molecule type" value="Genomic_DNA"/>
</dbReference>
<evidence type="ECO:0000256" key="11">
    <source>
        <dbReference type="SAM" id="SignalP"/>
    </source>
</evidence>
<evidence type="ECO:0000313" key="46">
    <source>
        <dbReference type="EMBL" id="HAB8398679.1"/>
    </source>
</evidence>
<dbReference type="Proteomes" id="UP000844415">
    <property type="component" value="Unassembled WGS sequence"/>
</dbReference>
<evidence type="ECO:0000313" key="62">
    <source>
        <dbReference type="Proteomes" id="UP000354255"/>
    </source>
</evidence>
<dbReference type="EMBL" id="AAANYN010000010">
    <property type="protein sequence ID" value="EAD5774287.1"/>
    <property type="molecule type" value="Genomic_DNA"/>
</dbReference>
<protein>
    <submittedName>
        <fullName evidence="33 45">ABC transporter permease</fullName>
    </submittedName>
    <submittedName>
        <fullName evidence="53">Arginine transport system permease protein ArtQ</fullName>
    </submittedName>
    <submittedName>
        <fullName evidence="16">Transporter substrate-binding domain-containing protein</fullName>
    </submittedName>
</protein>
<dbReference type="Proteomes" id="UP000540117">
    <property type="component" value="Unassembled WGS sequence"/>
</dbReference>
<evidence type="ECO:0000256" key="9">
    <source>
        <dbReference type="ARBA" id="ARBA00023136"/>
    </source>
</evidence>
<dbReference type="Proteomes" id="UP000566721">
    <property type="component" value="Unassembled WGS sequence"/>
</dbReference>
<evidence type="ECO:0000313" key="87">
    <source>
        <dbReference type="Proteomes" id="UP000549379"/>
    </source>
</evidence>
<reference evidence="46" key="9">
    <citation type="submission" date="2020-01" db="EMBL/GenBank/DDBJ databases">
        <authorList>
            <consortium name="NCBI Pathogen Detection Project"/>
        </authorList>
    </citation>
    <scope>NUCLEOTIDE SEQUENCE</scope>
    <source>
        <strain evidence="45">09CEB371LM</strain>
        <strain evidence="47">CFIAFB20100120</strain>
        <strain evidence="46">CFIAFB20130012</strain>
        <strain evidence="49">CFIAFB20170037</strain>
        <strain evidence="48">CFIAFB20170045</strain>
    </source>
</reference>
<dbReference type="Proteomes" id="UP000350032">
    <property type="component" value="Unassembled WGS sequence"/>
</dbReference>
<dbReference type="Proteomes" id="UP000842809">
    <property type="component" value="Unassembled WGS sequence"/>
</dbReference>
<reference evidence="50 74" key="4">
    <citation type="submission" date="2018-04" db="EMBL/GenBank/DDBJ databases">
        <title>Genome Analysis of a Prevalent Clone of Listeria monocytogenes Sequence Type 87 in China.</title>
        <authorList>
            <person name="Wang Y."/>
        </authorList>
    </citation>
    <scope>NUCLEOTIDE SEQUENCE [LARGE SCALE GENOMIC DNA]</scope>
    <source>
        <strain evidence="50 74">ICDC_LM1523</strain>
    </source>
</reference>
<dbReference type="GO" id="GO:0015276">
    <property type="term" value="F:ligand-gated monoatomic ion channel activity"/>
    <property type="evidence" value="ECO:0007669"/>
    <property type="project" value="InterPro"/>
</dbReference>
<evidence type="ECO:0000313" key="31">
    <source>
        <dbReference type="EMBL" id="EAG9386366.1"/>
    </source>
</evidence>
<evidence type="ECO:0000313" key="71">
    <source>
        <dbReference type="Proteomes" id="UP000423131"/>
    </source>
</evidence>
<dbReference type="EMBL" id="AANPAU010000010">
    <property type="protein sequence ID" value="EDP8515125.1"/>
    <property type="molecule type" value="Genomic_DNA"/>
</dbReference>
<dbReference type="Proteomes" id="UP000410967">
    <property type="component" value="Unassembled WGS sequence"/>
</dbReference>
<dbReference type="Proteomes" id="UP000376505">
    <property type="component" value="Unassembled WGS sequence"/>
</dbReference>
<dbReference type="KEGG" id="lmok:CQ02_11670"/>
<dbReference type="InterPro" id="IPR043429">
    <property type="entry name" value="ArtM/GltK/GlnP/TcyL/YhdX-like"/>
</dbReference>
<dbReference type="SMART" id="SM00062">
    <property type="entry name" value="PBPb"/>
    <property type="match status" value="1"/>
</dbReference>
<dbReference type="PANTHER" id="PTHR30614:SF20">
    <property type="entry name" value="GLUTAMINE TRANSPORT SYSTEM PERMEASE PROTEIN GLNP"/>
    <property type="match status" value="1"/>
</dbReference>
<evidence type="ECO:0000313" key="45">
    <source>
        <dbReference type="EMBL" id="HAA8052017.1"/>
    </source>
</evidence>
<dbReference type="Gene3D" id="1.10.3720.10">
    <property type="entry name" value="MetI-like"/>
    <property type="match status" value="1"/>
</dbReference>
<keyword evidence="8" id="KW-0346">Stress response</keyword>
<dbReference type="CDD" id="cd06261">
    <property type="entry name" value="TM_PBP2"/>
    <property type="match status" value="1"/>
</dbReference>
<reference evidence="57 60" key="5">
    <citation type="submission" date="2018-06" db="EMBL/GenBank/DDBJ databases">
        <authorList>
            <consortium name="GenomeTrakr: Next Generation Sequencing Network for Food Pathogen Tracability"/>
        </authorList>
    </citation>
    <scope>NUCLEOTIDE SEQUENCE [LARGE SCALE GENOMIC DNA]</scope>
    <source>
        <strain evidence="27 87">10B02965A-1</strain>
        <strain evidence="16 65">CFSAN008042</strain>
        <strain evidence="29 84">CFSAN063727</strain>
        <strain evidence="41 73">CFSAN102901</strain>
        <strain evidence="14 64">FDA00007096</strain>
        <strain evidence="18 69">FDA00008584</strain>
        <strain evidence="25">FDA00011243</strain>
        <strain evidence="15 55">FDA00013332</strain>
        <strain evidence="21 59">FDA00013853</strain>
        <strain evidence="35 71">FDA00014336</strain>
        <strain evidence="37 67">FDA00014370</strain>
        <strain evidence="36 68">FDA00014392</strain>
        <strain evidence="44">FDA00015054</strain>
        <strain evidence="28 85">FDA1005580-S054-001</strain>
        <strain evidence="78">FDA1090798-S029-001</strain>
        <strain evidence="79">FDA956581-098-004</strain>
        <strain evidence="26 82">FDA960927-006-004</strain>
        <strain evidence="30 88">FLAG-38921</strain>
        <strain evidence="38 72">FLAG-51482A</strain>
        <strain evidence="24 57">FLAG-54356</strain>
        <strain evidence="20 66">FSIS31901579</strain>
        <strain evidence="32 83">LS1344</strain>
        <strain evidence="42 75">OSF101448</strain>
        <strain evidence="19 60">VA-WGS-00405</strain>
    </source>
</reference>
<dbReference type="Proteomes" id="UP000337746">
    <property type="component" value="Unassembled WGS sequence"/>
</dbReference>
<evidence type="ECO:0000313" key="91">
    <source>
        <dbReference type="Proteomes" id="UP000844415"/>
    </source>
</evidence>
<dbReference type="InterPro" id="IPR000515">
    <property type="entry name" value="MetI-like"/>
</dbReference>
<dbReference type="EMBL" id="AABBZO010000013">
    <property type="protein sequence ID" value="EAG4462878.1"/>
    <property type="molecule type" value="Genomic_DNA"/>
</dbReference>
<evidence type="ECO:0000313" key="24">
    <source>
        <dbReference type="EMBL" id="EAG2087252.1"/>
    </source>
</evidence>
<evidence type="ECO:0000313" key="42">
    <source>
        <dbReference type="EMBL" id="EDN9836998.1"/>
    </source>
</evidence>
<dbReference type="EMBL" id="AAAIKW010000004">
    <property type="protein sequence ID" value="EAC4552488.1"/>
    <property type="molecule type" value="Genomic_DNA"/>
</dbReference>
<feature type="chain" id="PRO_5015035077" evidence="11">
    <location>
        <begin position="29"/>
        <end position="486"/>
    </location>
</feature>
<evidence type="ECO:0000313" key="58">
    <source>
        <dbReference type="Proteomes" id="UP000339309"/>
    </source>
</evidence>
<dbReference type="EMBL" id="DAAIJL010000009">
    <property type="protein sequence ID" value="HAB8557749.1"/>
    <property type="molecule type" value="Genomic_DNA"/>
</dbReference>
<dbReference type="Gene3D" id="3.40.190.10">
    <property type="entry name" value="Periplasmic binding protein-like II"/>
    <property type="match status" value="2"/>
</dbReference>
<evidence type="ECO:0000313" key="26">
    <source>
        <dbReference type="EMBL" id="EAG2515411.1"/>
    </source>
</evidence>
<dbReference type="Proteomes" id="UP000840039">
    <property type="component" value="Unassembled WGS sequence"/>
</dbReference>
<evidence type="ECO:0000313" key="50">
    <source>
        <dbReference type="EMBL" id="KAA9450591.1"/>
    </source>
</evidence>
<evidence type="ECO:0000313" key="92">
    <source>
        <dbReference type="Proteomes" id="UP000852906"/>
    </source>
</evidence>
<feature type="transmembrane region" description="Helical" evidence="10">
    <location>
        <begin position="454"/>
        <end position="475"/>
    </location>
</feature>
<keyword evidence="6" id="KW-0029">Amino-acid transport</keyword>
<dbReference type="Proteomes" id="UP000427828">
    <property type="component" value="Unassembled WGS sequence"/>
</dbReference>
<evidence type="ECO:0000313" key="27">
    <source>
        <dbReference type="EMBL" id="EAG2997233.1"/>
    </source>
</evidence>
<evidence type="ECO:0000256" key="8">
    <source>
        <dbReference type="ARBA" id="ARBA00023016"/>
    </source>
</evidence>
<comment type="subcellular location">
    <subcellularLocation>
        <location evidence="1 10">Cell membrane</location>
        <topology evidence="1 10">Multi-pass membrane protein</topology>
    </subcellularLocation>
</comment>
<dbReference type="Proteomes" id="UP000489121">
    <property type="component" value="Unassembled WGS sequence"/>
</dbReference>
<dbReference type="Proteomes" id="UP000544530">
    <property type="component" value="Unassembled WGS sequence"/>
</dbReference>
<dbReference type="EMBL" id="AABEKY010000001">
    <property type="protein sequence ID" value="EAG9386366.1"/>
    <property type="molecule type" value="Genomic_DNA"/>
</dbReference>
<proteinExistence type="inferred from homology"/>
<evidence type="ECO:0000259" key="12">
    <source>
        <dbReference type="PROSITE" id="PS50928"/>
    </source>
</evidence>
<dbReference type="Proteomes" id="UP000549379">
    <property type="component" value="Unassembled WGS sequence"/>
</dbReference>
<dbReference type="Proteomes" id="UP000354255">
    <property type="component" value="Unassembled WGS sequence"/>
</dbReference>
<evidence type="ECO:0000313" key="44">
    <source>
        <dbReference type="EMBL" id="EDP8515125.1"/>
    </source>
</evidence>
<dbReference type="EMBL" id="DAAIHR010000008">
    <property type="protein sequence ID" value="HAB8398679.1"/>
    <property type="molecule type" value="Genomic_DNA"/>
</dbReference>
<evidence type="ECO:0000313" key="70">
    <source>
        <dbReference type="Proteomes" id="UP000410967"/>
    </source>
</evidence>
<dbReference type="Proteomes" id="UP000344343">
    <property type="component" value="Unassembled WGS sequence"/>
</dbReference>
<dbReference type="KEGG" id="lmv:Y193_04235"/>
<dbReference type="Proteomes" id="UP000527632">
    <property type="component" value="Unassembled WGS sequence"/>
</dbReference>
<dbReference type="EMBL" id="MJTJ01000015">
    <property type="protein sequence ID" value="OET49995.1"/>
    <property type="molecule type" value="Genomic_DNA"/>
</dbReference>
<dbReference type="FunFam" id="3.40.190.10:FF:000196">
    <property type="entry name" value="Amino acid ABC transporter"/>
    <property type="match status" value="1"/>
</dbReference>
<dbReference type="EMBL" id="DAAEEB010000001">
    <property type="protein sequence ID" value="HAA8052017.1"/>
    <property type="molecule type" value="Genomic_DNA"/>
</dbReference>
<evidence type="ECO:0000313" key="13">
    <source>
        <dbReference type="EMBL" id="EAC4552488.1"/>
    </source>
</evidence>
<evidence type="ECO:0000313" key="51">
    <source>
        <dbReference type="EMBL" id="NYA02558.1"/>
    </source>
</evidence>
<reference evidence="52 92" key="1">
    <citation type="submission" date="2016-09" db="EMBL/GenBank/DDBJ databases">
        <title>100K Listeria isolates.</title>
        <authorList>
            <person name="Chen P."/>
            <person name="Weimer B.C."/>
            <person name="Kong N."/>
            <person name="Huang B."/>
        </authorList>
    </citation>
    <scope>NUCLEOTIDE SEQUENCE [LARGE SCALE GENOMIC DNA]</scope>
    <source>
        <strain evidence="52 92">BCW_2383</strain>
    </source>
</reference>
<reference evidence="43 76" key="7">
    <citation type="submission" date="2019-08" db="EMBL/GenBank/DDBJ databases">
        <authorList>
            <person name="Ashton P.M."/>
            <person name="Dallman T."/>
            <person name="Nair S."/>
            <person name="De Pinna E."/>
            <person name="Peters T."/>
            <person name="Grant K."/>
        </authorList>
    </citation>
    <scope>NUCLEOTIDE SEQUENCE [LARGE SCALE GENOMIC DNA]</scope>
    <source>
        <strain evidence="43 76">788324</strain>
    </source>
</reference>
<dbReference type="EMBL" id="AAAIXK010000009">
    <property type="protein sequence ID" value="EAC5551716.1"/>
    <property type="molecule type" value="Genomic_DNA"/>
</dbReference>
<evidence type="ECO:0000313" key="80">
    <source>
        <dbReference type="Proteomes" id="UP000489121"/>
    </source>
</evidence>
<evidence type="ECO:0000313" key="49">
    <source>
        <dbReference type="EMBL" id="HAC0276020.1"/>
    </source>
</evidence>
<evidence type="ECO:0000313" key="21">
    <source>
        <dbReference type="EMBL" id="EAD5786018.1"/>
    </source>
</evidence>
<reference evidence="56 58" key="6">
    <citation type="submission" date="2018-06" db="EMBL/GenBank/DDBJ databases">
        <authorList>
            <consortium name="PulseNet: The National Subtyping Network for Foodborne Disease Surveillance"/>
            <person name="Tarr C.L."/>
            <person name="Trees E."/>
            <person name="Katz L.S."/>
            <person name="Carleton-Romer H.A."/>
            <person name="Stroika S."/>
            <person name="Kucerova Z."/>
            <person name="Roache K.F."/>
            <person name="Sabol A.L."/>
            <person name="Besser J."/>
            <person name="Gerner-Smidt P."/>
        </authorList>
    </citation>
    <scope>NUCLEOTIDE SEQUENCE [LARGE SCALE GENOMIC DNA]</scope>
    <source>
        <strain evidence="13 58">2015L-6227</strain>
        <strain evidence="22 56">PNUSAL000134</strain>
        <strain evidence="17 62">PNUSAL000910</strain>
        <strain evidence="23 77">PNUSAL002298</strain>
        <strain evidence="33 61">PNUSAL004402</strain>
        <strain evidence="40 80">PNUSAL005692</strain>
    </source>
</reference>
<dbReference type="CDD" id="cd13620">
    <property type="entry name" value="PBP2_GltS"/>
    <property type="match status" value="1"/>
</dbReference>
<dbReference type="NCBIfam" id="TIGR01726">
    <property type="entry name" value="HEQRo_perm_3TM"/>
    <property type="match status" value="1"/>
</dbReference>
<dbReference type="Proteomes" id="UP000398321">
    <property type="component" value="Unassembled WGS sequence"/>
</dbReference>
<dbReference type="EMBL" id="AANDSR010000006">
    <property type="protein sequence ID" value="EDN9836998.1"/>
    <property type="molecule type" value="Genomic_DNA"/>
</dbReference>
<dbReference type="Proteomes" id="UP000331186">
    <property type="component" value="Unassembled WGS sequence"/>
</dbReference>
<dbReference type="EMBL" id="AACKDQ010000041">
    <property type="protein sequence ID" value="EAK9318200.1"/>
    <property type="molecule type" value="Genomic_DNA"/>
</dbReference>
<evidence type="ECO:0000313" key="39">
    <source>
        <dbReference type="EMBL" id="ECY6544247.1"/>
    </source>
</evidence>
<feature type="signal peptide" evidence="11">
    <location>
        <begin position="1"/>
        <end position="28"/>
    </location>
</feature>
<dbReference type="Proteomes" id="UP000364988">
    <property type="component" value="Unassembled WGS sequence"/>
</dbReference>
<evidence type="ECO:0000313" key="15">
    <source>
        <dbReference type="EMBL" id="EAC6549336.1"/>
    </source>
</evidence>
<dbReference type="EMBL" id="AALAQH010000004">
    <property type="protein sequence ID" value="ECX6924874.1"/>
    <property type="molecule type" value="Genomic_DNA"/>
</dbReference>
<dbReference type="Proteomes" id="UP000403352">
    <property type="component" value="Unassembled WGS sequence"/>
</dbReference>
<dbReference type="EMBL" id="AAAJKI010000044">
    <property type="protein sequence ID" value="EAC6549336.1"/>
    <property type="molecule type" value="Genomic_DNA"/>
</dbReference>
<dbReference type="EMBL" id="AABCVX010000004">
    <property type="protein sequence ID" value="EAG6169706.1"/>
    <property type="molecule type" value="Genomic_DNA"/>
</dbReference>
<keyword evidence="5 10" id="KW-0812">Transmembrane</keyword>
<evidence type="ECO:0000313" key="61">
    <source>
        <dbReference type="Proteomes" id="UP000350032"/>
    </source>
</evidence>
<evidence type="ECO:0000313" key="81">
    <source>
        <dbReference type="Proteomes" id="UP000522199"/>
    </source>
</evidence>
<evidence type="ECO:0000313" key="52">
    <source>
        <dbReference type="EMBL" id="OET49995.1"/>
    </source>
</evidence>
<evidence type="ECO:0000313" key="23">
    <source>
        <dbReference type="EMBL" id="EAG1894574.1"/>
    </source>
</evidence>
<dbReference type="Pfam" id="PF00528">
    <property type="entry name" value="BPD_transp_1"/>
    <property type="match status" value="1"/>
</dbReference>
<dbReference type="GO" id="GO:0006865">
    <property type="term" value="P:amino acid transport"/>
    <property type="evidence" value="ECO:0007669"/>
    <property type="project" value="UniProtKB-KW"/>
</dbReference>
<dbReference type="OMA" id="IVNMQFD"/>
<evidence type="ECO:0000313" key="41">
    <source>
        <dbReference type="EMBL" id="EDN7715513.1"/>
    </source>
</evidence>
<dbReference type="Proteomes" id="UP000365297">
    <property type="component" value="Unassembled WGS sequence"/>
</dbReference>
<evidence type="ECO:0000313" key="88">
    <source>
        <dbReference type="Proteomes" id="UP000566721"/>
    </source>
</evidence>
<dbReference type="Proteomes" id="UP000528151">
    <property type="component" value="Unassembled WGS sequence"/>
</dbReference>
<evidence type="ECO:0000313" key="90">
    <source>
        <dbReference type="Proteomes" id="UP000841146"/>
    </source>
</evidence>
<reference evidence="51 86" key="10">
    <citation type="submission" date="2020-06" db="EMBL/GenBank/DDBJ databases">
        <title>Two Listeria outbreaks in Switzerland in 2018 and 2020.</title>
        <authorList>
            <person name="Stevens M.J.A."/>
            <person name="Bloemberg G."/>
            <person name="Nusch-Inderbinnen M."/>
            <person name="Stephan R."/>
        </authorList>
    </citation>
    <scope>NUCLEOTIDE SEQUENCE [LARGE SCALE GENOMIC DNA]</scope>
    <source>
        <strain evidence="51 86">N18-0707</strain>
    </source>
</reference>
<feature type="transmembrane region" description="Helical" evidence="10">
    <location>
        <begin position="282"/>
        <end position="308"/>
    </location>
</feature>
<dbReference type="Proteomes" id="UP000841146">
    <property type="component" value="Unassembled WGS sequence"/>
</dbReference>
<evidence type="ECO:0000256" key="6">
    <source>
        <dbReference type="ARBA" id="ARBA00022970"/>
    </source>
</evidence>
<reference evidence="39 63" key="8">
    <citation type="submission" date="2019-09" db="EMBL/GenBank/DDBJ databases">
        <authorList>
            <consortium name="GenomeTrakr network: Whole genome sequencing for foodborne pathogen traceback"/>
        </authorList>
    </citation>
    <scope>NUCLEOTIDE SEQUENCE [LARGE SCALE GENOMIC DNA]</scope>
    <source>
        <strain evidence="31 81">CFSAN072474</strain>
        <strain evidence="39 63">FLAG-55987</strain>
        <strain evidence="34 70">PHLUSALM00088</strain>
    </source>
</reference>
<dbReference type="Proteomes" id="UP000368512">
    <property type="component" value="Unassembled WGS sequence"/>
</dbReference>
<evidence type="ECO:0000313" key="43">
    <source>
        <dbReference type="EMBL" id="EDO0985780.1"/>
    </source>
</evidence>
<keyword evidence="3 10" id="KW-0813">Transport</keyword>
<evidence type="ECO:0000313" key="85">
    <source>
        <dbReference type="Proteomes" id="UP000540117"/>
    </source>
</evidence>
<keyword evidence="4" id="KW-1003">Cell membrane</keyword>
<evidence type="ECO:0000313" key="66">
    <source>
        <dbReference type="Proteomes" id="UP000376505"/>
    </source>
</evidence>
<dbReference type="EMBL" id="DAAJCS010000008">
    <property type="protein sequence ID" value="HAC0013560.1"/>
    <property type="molecule type" value="Genomic_DNA"/>
</dbReference>
<evidence type="ECO:0000313" key="29">
    <source>
        <dbReference type="EMBL" id="EAG4462878.1"/>
    </source>
</evidence>
<evidence type="ECO:0000313" key="17">
    <source>
        <dbReference type="EMBL" id="EAC9040593.1"/>
    </source>
</evidence>
<evidence type="ECO:0000313" key="76">
    <source>
        <dbReference type="Proteomes" id="UP000467536"/>
    </source>
</evidence>
<dbReference type="EMBL" id="AAALRN010000004">
    <property type="protein sequence ID" value="EAD1185448.1"/>
    <property type="molecule type" value="Genomic_DNA"/>
</dbReference>
<evidence type="ECO:0000313" key="72">
    <source>
        <dbReference type="Proteomes" id="UP000427828"/>
    </source>
</evidence>
<dbReference type="Proteomes" id="UP000852906">
    <property type="component" value="Unassembled WGS sequence"/>
</dbReference>
<dbReference type="EMBL" id="AALGDA010000045">
    <property type="protein sequence ID" value="ECY9783676.1"/>
    <property type="molecule type" value="Genomic_DNA"/>
</dbReference>
<dbReference type="EMBL" id="QXLS01000004">
    <property type="protein sequence ID" value="RKA07559.1"/>
    <property type="molecule type" value="Genomic_DNA"/>
</dbReference>
<dbReference type="EMBL" id="AAAREG010000003">
    <property type="protein sequence ID" value="EAE2353770.1"/>
    <property type="molecule type" value="Genomic_DNA"/>
</dbReference>
<evidence type="ECO:0000313" key="55">
    <source>
        <dbReference type="Proteomes" id="UP000331186"/>
    </source>
</evidence>
<dbReference type="SMART" id="SM00079">
    <property type="entry name" value="PBPe"/>
    <property type="match status" value="1"/>
</dbReference>
<dbReference type="Proteomes" id="UP000525850">
    <property type="component" value="Unassembled WGS sequence"/>
</dbReference>
<dbReference type="EMBL" id="DAAJFY010000008">
    <property type="protein sequence ID" value="HAC0276020.1"/>
    <property type="molecule type" value="Genomic_DNA"/>
</dbReference>
<evidence type="ECO:0000313" key="82">
    <source>
        <dbReference type="Proteomes" id="UP000525850"/>
    </source>
</evidence>
<evidence type="ECO:0000256" key="5">
    <source>
        <dbReference type="ARBA" id="ARBA00022692"/>
    </source>
</evidence>
<evidence type="ECO:0000313" key="75">
    <source>
        <dbReference type="Proteomes" id="UP000467347"/>
    </source>
</evidence>
<evidence type="ECO:0000256" key="4">
    <source>
        <dbReference type="ARBA" id="ARBA00022475"/>
    </source>
</evidence>
<evidence type="ECO:0000313" key="28">
    <source>
        <dbReference type="EMBL" id="EAG4331239.1"/>
    </source>
</evidence>
<dbReference type="Proteomes" id="UP000455569">
    <property type="component" value="Unassembled WGS sequence"/>
</dbReference>
<dbReference type="EMBL" id="AAHZFN010000009">
    <property type="protein sequence ID" value="ECB9473596.1"/>
    <property type="molecule type" value="Genomic_DNA"/>
</dbReference>
<dbReference type="EMBL" id="QDAY01000002">
    <property type="protein sequence ID" value="KAA9450591.1"/>
    <property type="molecule type" value="Genomic_DNA"/>
</dbReference>
<dbReference type="EMBL" id="AANCRK010000004">
    <property type="protein sequence ID" value="EDN7715513.1"/>
    <property type="molecule type" value="Genomic_DNA"/>
</dbReference>
<evidence type="ECO:0000313" key="86">
    <source>
        <dbReference type="Proteomes" id="UP000544530"/>
    </source>
</evidence>
<dbReference type="Proteomes" id="UP000272537">
    <property type="component" value="Unassembled WGS sequence"/>
</dbReference>
<evidence type="ECO:0000313" key="73">
    <source>
        <dbReference type="Proteomes" id="UP000455569"/>
    </source>
</evidence>
<evidence type="ECO:0000313" key="54">
    <source>
        <dbReference type="Proteomes" id="UP000272537"/>
    </source>
</evidence>
<sequence>MQKHLLQKIAAILLVFIVVFSGFTTVFAADTEDQTLAKIQEKGVLTVGLSADYPPYEFHQTIDGKDKVVGFDVSIAEKIAKDLDVKLEIKEMNFDSLLGSLKTGKIDMIISGMSPTPERQKEVDFSDPYMFVQQRVVIRKTDKDKFTSVNDFSGVKVGAQKQTTQEELAQNELVGSEVVSLQKVPDLILNLKSNKVDAVVLEGPVAEAYISQDKTLAMADIKFANGSKETAIAMPKGSTALQEKVNASIKDIQDTGLLKKYQKEANKLMFQDGSFYEKYGNYFITGTLITIALAAIGVLCGAILGSLLALMKLAKTRWLRWPAACYIEFVRGTPLLIQIFIVFFGTQIIGMDVSAFVSGCIALSLNSAAYVAEIIRAGISAVNKGQMEAARSLGMTQGASMRYIILPQAVKNILPALGNEFVTVIKESSIVSVIGVTELMFMTGVVQGASFKPFIPLIITSLIYFVLTFSLSRLLGVAERRMRTSD</sequence>
<keyword evidence="11" id="KW-0732">Signal</keyword>
<evidence type="ECO:0000313" key="40">
    <source>
        <dbReference type="EMBL" id="ECY9783676.1"/>
    </source>
</evidence>
<evidence type="ECO:0000313" key="69">
    <source>
        <dbReference type="Proteomes" id="UP000403352"/>
    </source>
</evidence>
<dbReference type="EMBL" id="AABGUK010000002">
    <property type="protein sequence ID" value="EAH4241919.1"/>
    <property type="molecule type" value="Genomic_DNA"/>
</dbReference>
<evidence type="ECO:0000313" key="36">
    <source>
        <dbReference type="EMBL" id="ECB9515062.1"/>
    </source>
</evidence>
<evidence type="ECO:0000256" key="1">
    <source>
        <dbReference type="ARBA" id="ARBA00004651"/>
    </source>
</evidence>
<evidence type="ECO:0000313" key="59">
    <source>
        <dbReference type="Proteomes" id="UP000344343"/>
    </source>
</evidence>
<dbReference type="Proteomes" id="UP000522199">
    <property type="component" value="Unassembled WGS sequence"/>
</dbReference>
<dbReference type="InterPro" id="IPR035906">
    <property type="entry name" value="MetI-like_sf"/>
</dbReference>
<dbReference type="Proteomes" id="UP000336166">
    <property type="component" value="Unassembled WGS sequence"/>
</dbReference>
<dbReference type="SUPFAM" id="SSF161098">
    <property type="entry name" value="MetI-like"/>
    <property type="match status" value="1"/>
</dbReference>
<evidence type="ECO:0000256" key="10">
    <source>
        <dbReference type="RuleBase" id="RU363032"/>
    </source>
</evidence>
<evidence type="ECO:0000313" key="14">
    <source>
        <dbReference type="EMBL" id="EAC5551716.1"/>
    </source>
</evidence>
<dbReference type="PROSITE" id="PS50928">
    <property type="entry name" value="ABC_TM1"/>
    <property type="match status" value="1"/>
</dbReference>
<feature type="transmembrane region" description="Helical" evidence="10">
    <location>
        <begin position="355"/>
        <end position="375"/>
    </location>
</feature>
<dbReference type="PANTHER" id="PTHR30614">
    <property type="entry name" value="MEMBRANE COMPONENT OF AMINO ACID ABC TRANSPORTER"/>
    <property type="match status" value="1"/>
</dbReference>
<evidence type="ECO:0000313" key="37">
    <source>
        <dbReference type="EMBL" id="ECC1556726.1"/>
    </source>
</evidence>
<dbReference type="Proteomes" id="UP000467347">
    <property type="component" value="Unassembled WGS sequence"/>
</dbReference>
<dbReference type="EMBL" id="AABBYJ010000004">
    <property type="protein sequence ID" value="EAG4331239.1"/>
    <property type="molecule type" value="Genomic_DNA"/>
</dbReference>
<evidence type="ECO:0000313" key="60">
    <source>
        <dbReference type="Proteomes" id="UP000345329"/>
    </source>
</evidence>
<evidence type="ECO:0000313" key="48">
    <source>
        <dbReference type="EMBL" id="HAC0013560.1"/>
    </source>
</evidence>
<evidence type="ECO:0000313" key="78">
    <source>
        <dbReference type="Proteomes" id="UP000478704"/>
    </source>
</evidence>
<evidence type="ECO:0000313" key="84">
    <source>
        <dbReference type="Proteomes" id="UP000528151"/>
    </source>
</evidence>
<name>A0A0B8RFL4_LISMN</name>
<dbReference type="Proteomes" id="UP000840197">
    <property type="component" value="Unassembled WGS sequence"/>
</dbReference>
<evidence type="ECO:0000256" key="3">
    <source>
        <dbReference type="ARBA" id="ARBA00022448"/>
    </source>
</evidence>
<gene>
    <name evidence="53" type="primary">artq_2</name>
    <name evidence="13" type="ORF">ABZ57_08335</name>
    <name evidence="52" type="ORF">AJL21_07300</name>
    <name evidence="14" type="ORF">ARY78_14885</name>
    <name evidence="26" type="ORF">B1N52_09590</name>
    <name evidence="25" type="ORF">B1S26_05765</name>
    <name evidence="27" type="ORF">B5K54_08015</name>
    <name evidence="23" type="ORF">BB997_13305</name>
    <name evidence="38" type="ORF">BCZ19_09375</name>
    <name evidence="24" type="ORF">BCZ21_08280</name>
    <name evidence="29" type="ORF">CA369_11310</name>
    <name evidence="28" type="ORF">CAV64_08250</name>
    <name evidence="31" type="ORF">CW845_02515</name>
    <name evidence="33" type="ORF">D7104_11180</name>
    <name evidence="50" type="ORF">DCK61_07695</name>
    <name evidence="30" type="ORF">DCT16_09950</name>
    <name evidence="16" type="ORF">DQ70_04540</name>
    <name evidence="15" type="ORF">DU018_13330</name>
    <name evidence="53" type="ORF">DYZ80_01928</name>
    <name evidence="32" type="ORF">E5F58_07850</name>
    <name evidence="21" type="ORF">EX365_05510</name>
    <name evidence="20" type="ORF">EXZ73_08310</name>
    <name evidence="39" type="ORF">F6436_07895</name>
    <name evidence="40" type="ORF">F6515_11840</name>
    <name evidence="34" type="ORF">FA835_13950</name>
    <name evidence="36" type="ORF">FLQ97_15180</name>
    <name evidence="35" type="ORF">FLR03_07925</name>
    <name evidence="37" type="ORF">FNX40_07870</name>
    <name evidence="43" type="ORF">FV747_07225</name>
    <name evidence="44" type="ORF">G3O21_002578</name>
    <name evidence="45" type="ORF">GHH22_02440</name>
    <name evidence="42" type="ORF">GJW51_10045</name>
    <name evidence="41" type="ORF">GQG13_10290</name>
    <name evidence="46" type="ORF">GYR60_09145</name>
    <name evidence="47" type="ORF">GYS09_10695</name>
    <name evidence="48" type="ORF">GYX23_11225</name>
    <name evidence="49" type="ORF">GYY14_11680</name>
    <name evidence="51" type="ORF">HZJ64_11970</name>
    <name evidence="17" type="ORF">KV70_10280</name>
    <name evidence="18" type="ORF">QD52_10230</name>
    <name evidence="19" type="ORF">UI29_10250</name>
    <name evidence="22" type="ORF">Y261_05335</name>
</gene>
<dbReference type="Proteomes" id="UP000389283">
    <property type="component" value="Unassembled WGS sequence"/>
</dbReference>
<dbReference type="EMBL" id="AAANYR010000002">
    <property type="protein sequence ID" value="EAD5786018.1"/>
    <property type="molecule type" value="Genomic_DNA"/>
</dbReference>
<feature type="transmembrane region" description="Helical" evidence="10">
    <location>
        <begin position="430"/>
        <end position="448"/>
    </location>
</feature>
<dbReference type="EMBL" id="AACJYH010000008">
    <property type="protein sequence ID" value="EAK8898256.1"/>
    <property type="molecule type" value="Genomic_DNA"/>
</dbReference>
<dbReference type="Proteomes" id="UP000345329">
    <property type="component" value="Unassembled WGS sequence"/>
</dbReference>
<dbReference type="InterPro" id="IPR001320">
    <property type="entry name" value="Iontro_rcpt_C"/>
</dbReference>
<dbReference type="Proteomes" id="UP000478704">
    <property type="component" value="Unassembled WGS sequence"/>
</dbReference>
<evidence type="ECO:0000313" key="89">
    <source>
        <dbReference type="Proteomes" id="UP000840197"/>
    </source>
</evidence>
<dbReference type="GO" id="GO:0043190">
    <property type="term" value="C:ATP-binding cassette (ABC) transporter complex"/>
    <property type="evidence" value="ECO:0007669"/>
    <property type="project" value="InterPro"/>
</dbReference>
<dbReference type="EMBL" id="AAHZFY010000058">
    <property type="protein sequence ID" value="ECB9515062.1"/>
    <property type="molecule type" value="Genomic_DNA"/>
</dbReference>
<evidence type="ECO:0000313" key="30">
    <source>
        <dbReference type="EMBL" id="EAG6169706.1"/>
    </source>
</evidence>
<dbReference type="FunFam" id="1.10.3720.10:FF:000033">
    <property type="entry name" value="Polar amino acid ABC transporter permease"/>
    <property type="match status" value="1"/>
</dbReference>
<evidence type="ECO:0000313" key="32">
    <source>
        <dbReference type="EMBL" id="EAH4241919.1"/>
    </source>
</evidence>
<evidence type="ECO:0000313" key="65">
    <source>
        <dbReference type="Proteomes" id="UP000368512"/>
    </source>
</evidence>
<evidence type="ECO:0000313" key="64">
    <source>
        <dbReference type="Proteomes" id="UP000365297"/>
    </source>
</evidence>
<dbReference type="EMBL" id="AABATR010000008">
    <property type="protein sequence ID" value="EAG1894574.1"/>
    <property type="molecule type" value="Genomic_DNA"/>
</dbReference>
<dbReference type="Proteomes" id="UP000423131">
    <property type="component" value="Unassembled WGS sequence"/>
</dbReference>
<dbReference type="Proteomes" id="UP000339309">
    <property type="component" value="Unassembled WGS sequence"/>
</dbReference>
<dbReference type="EMBL" id="AANEHK010000005">
    <property type="protein sequence ID" value="EDO0985780.1"/>
    <property type="molecule type" value="Genomic_DNA"/>
</dbReference>
<evidence type="ECO:0000313" key="83">
    <source>
        <dbReference type="Proteomes" id="UP000527632"/>
    </source>
</evidence>